<dbReference type="GO" id="GO:0003676">
    <property type="term" value="F:nucleic acid binding"/>
    <property type="evidence" value="ECO:0007669"/>
    <property type="project" value="InterPro"/>
</dbReference>
<gene>
    <name evidence="3" type="primary">LOC112693726</name>
</gene>
<sequence>MNNLEKVDMLFVYWECEKNSRLAARAYAERYPNRQHPSYSYFHKLERNLRNTGSFSNTRVIANQQPIQVNALREDIELRVLAYVRANPRVSTRHVGFEIGISHNTVHKILKKHKFHPYRPDLTQHLSQGDDERRIMFISWLVTQLENNPFILNYILWTDKSKFTNNGVMNKQNNQYWDTQNPHWVFETNNQCIWGTNVWCGLIGGKLLGPYFYDGTLNGRRYLEFIMNELPIMLNDIPLATRNNLILQQDGAPTHNANVVKNYLNEHFENRWIGTNGILKWPPRSPDFTPLDYFLWGHLKTVVYANPTTNLIDLKQKIIAVCNQLTEGQISSATNKEFLRRTEACLNCNGEKFEQFIR</sequence>
<dbReference type="InterPro" id="IPR032135">
    <property type="entry name" value="DUF4817"/>
</dbReference>
<dbReference type="PANTHER" id="PTHR47326">
    <property type="entry name" value="TRANSPOSABLE ELEMENT TC3 TRANSPOSASE-LIKE PROTEIN"/>
    <property type="match status" value="1"/>
</dbReference>
<dbReference type="AlphaFoldDB" id="A0A8B8GN68"/>
<dbReference type="Proteomes" id="UP000694846">
    <property type="component" value="Unplaced"/>
</dbReference>
<evidence type="ECO:0000313" key="3">
    <source>
        <dbReference type="RefSeq" id="XP_025424699.1"/>
    </source>
</evidence>
<evidence type="ECO:0000313" key="2">
    <source>
        <dbReference type="Proteomes" id="UP000694846"/>
    </source>
</evidence>
<accession>A0A8B8GN68</accession>
<protein>
    <submittedName>
        <fullName evidence="3">Uncharacterized protein LOC112693726</fullName>
    </submittedName>
</protein>
<dbReference type="RefSeq" id="XP_025424699.1">
    <property type="nucleotide sequence ID" value="XM_025568914.1"/>
</dbReference>
<proteinExistence type="predicted"/>
<name>A0A8B8GN68_9HEMI</name>
<evidence type="ECO:0000259" key="1">
    <source>
        <dbReference type="Pfam" id="PF16087"/>
    </source>
</evidence>
<dbReference type="PANTHER" id="PTHR47326:SF1">
    <property type="entry name" value="HTH PSQ-TYPE DOMAIN-CONTAINING PROTEIN"/>
    <property type="match status" value="1"/>
</dbReference>
<dbReference type="Gene3D" id="3.30.420.10">
    <property type="entry name" value="Ribonuclease H-like superfamily/Ribonuclease H"/>
    <property type="match status" value="1"/>
</dbReference>
<dbReference type="OrthoDB" id="6584906at2759"/>
<reference evidence="3" key="1">
    <citation type="submission" date="2025-08" db="UniProtKB">
        <authorList>
            <consortium name="RefSeq"/>
        </authorList>
    </citation>
    <scope>IDENTIFICATION</scope>
    <source>
        <tissue evidence="3">Whole body</tissue>
    </source>
</reference>
<organism evidence="2 3">
    <name type="scientific">Sipha flava</name>
    <name type="common">yellow sugarcane aphid</name>
    <dbReference type="NCBI Taxonomy" id="143950"/>
    <lineage>
        <taxon>Eukaryota</taxon>
        <taxon>Metazoa</taxon>
        <taxon>Ecdysozoa</taxon>
        <taxon>Arthropoda</taxon>
        <taxon>Hexapoda</taxon>
        <taxon>Insecta</taxon>
        <taxon>Pterygota</taxon>
        <taxon>Neoptera</taxon>
        <taxon>Paraneoptera</taxon>
        <taxon>Hemiptera</taxon>
        <taxon>Sternorrhyncha</taxon>
        <taxon>Aphidomorpha</taxon>
        <taxon>Aphidoidea</taxon>
        <taxon>Aphididae</taxon>
        <taxon>Sipha</taxon>
    </lineage>
</organism>
<feature type="domain" description="DUF4817" evidence="1">
    <location>
        <begin position="5"/>
        <end position="54"/>
    </location>
</feature>
<dbReference type="GeneID" id="112693726"/>
<dbReference type="InterPro" id="IPR036397">
    <property type="entry name" value="RNaseH_sf"/>
</dbReference>
<keyword evidence="2" id="KW-1185">Reference proteome</keyword>
<dbReference type="Pfam" id="PF16087">
    <property type="entry name" value="DUF4817"/>
    <property type="match status" value="1"/>
</dbReference>